<proteinExistence type="inferred from homology"/>
<dbReference type="GO" id="GO:0008615">
    <property type="term" value="P:pyridoxine biosynthetic process"/>
    <property type="evidence" value="ECO:0007669"/>
    <property type="project" value="UniProtKB-UniRule"/>
</dbReference>
<feature type="binding site" evidence="5">
    <location>
        <position position="261"/>
    </location>
    <ligand>
        <name>NAD(+)</name>
        <dbReference type="ChEBI" id="CHEBI:57540"/>
    </ligand>
</feature>
<dbReference type="PANTHER" id="PTHR42938:SF9">
    <property type="entry name" value="FORMATE DEHYDROGENASE 1"/>
    <property type="match status" value="1"/>
</dbReference>
<dbReference type="PROSITE" id="PS00671">
    <property type="entry name" value="D_2_HYDROXYACID_DH_3"/>
    <property type="match status" value="1"/>
</dbReference>
<reference evidence="8 9" key="1">
    <citation type="submission" date="2018-01" db="EMBL/GenBank/DDBJ databases">
        <title>Genome sequence of a Cantenovulum-like bacteria.</title>
        <authorList>
            <person name="Tan W.R."/>
            <person name="Lau N.-S."/>
            <person name="Go F."/>
            <person name="Amirul A.-A.A."/>
        </authorList>
    </citation>
    <scope>NUCLEOTIDE SEQUENCE [LARGE SCALE GENOMIC DNA]</scope>
    <source>
        <strain evidence="8 9">CCB-QB4</strain>
    </source>
</reference>
<dbReference type="InterPro" id="IPR038251">
    <property type="entry name" value="PdxB_dimer_sf"/>
</dbReference>
<comment type="subcellular location">
    <subcellularLocation>
        <location evidence="5">Cytoplasm</location>
    </subcellularLocation>
</comment>
<feature type="active site" description="Proton donor" evidence="5">
    <location>
        <position position="258"/>
    </location>
</feature>
<organism evidence="8 9">
    <name type="scientific">Saccharobesus litoralis</name>
    <dbReference type="NCBI Taxonomy" id="2172099"/>
    <lineage>
        <taxon>Bacteria</taxon>
        <taxon>Pseudomonadati</taxon>
        <taxon>Pseudomonadota</taxon>
        <taxon>Gammaproteobacteria</taxon>
        <taxon>Alteromonadales</taxon>
        <taxon>Alteromonadaceae</taxon>
        <taxon>Saccharobesus</taxon>
    </lineage>
</organism>
<comment type="similarity">
    <text evidence="5">Belongs to the D-isomer specific 2-hydroxyacid dehydrogenase family. PdxB subfamily.</text>
</comment>
<keyword evidence="4 5" id="KW-0664">Pyridoxine biosynthesis</keyword>
<dbReference type="GO" id="GO:0036001">
    <property type="term" value="P:'de novo' pyridoxal 5'-phosphate biosynthetic process"/>
    <property type="evidence" value="ECO:0007669"/>
    <property type="project" value="TreeGrafter"/>
</dbReference>
<comment type="subunit">
    <text evidence="5">Homodimer.</text>
</comment>
<dbReference type="Pfam" id="PF11890">
    <property type="entry name" value="DUF3410"/>
    <property type="match status" value="1"/>
</dbReference>
<dbReference type="SUPFAM" id="SSF51735">
    <property type="entry name" value="NAD(P)-binding Rossmann-fold domains"/>
    <property type="match status" value="1"/>
</dbReference>
<evidence type="ECO:0000259" key="7">
    <source>
        <dbReference type="Pfam" id="PF11890"/>
    </source>
</evidence>
<dbReference type="GO" id="GO:0046983">
    <property type="term" value="F:protein dimerization activity"/>
    <property type="evidence" value="ECO:0007669"/>
    <property type="project" value="InterPro"/>
</dbReference>
<feature type="active site" evidence="5">
    <location>
        <position position="212"/>
    </location>
</feature>
<protein>
    <recommendedName>
        <fullName evidence="5">Erythronate-4-phosphate dehydrogenase</fullName>
        <ecNumber evidence="5">1.1.1.290</ecNumber>
    </recommendedName>
</protein>
<keyword evidence="9" id="KW-1185">Reference proteome</keyword>
<dbReference type="EC" id="1.1.1.290" evidence="5"/>
<keyword evidence="3 5" id="KW-0520">NAD</keyword>
<dbReference type="RefSeq" id="WP_108604139.1">
    <property type="nucleotide sequence ID" value="NZ_CP026604.1"/>
</dbReference>
<dbReference type="Gene3D" id="3.30.1370.170">
    <property type="match status" value="1"/>
</dbReference>
<comment type="pathway">
    <text evidence="5">Cofactor biosynthesis; pyridoxine 5'-phosphate biosynthesis; pyridoxine 5'-phosphate from D-erythrose 4-phosphate: step 2/5.</text>
</comment>
<comment type="catalytic activity">
    <reaction evidence="5">
        <text>4-phospho-D-erythronate + NAD(+) = (R)-3-hydroxy-2-oxo-4-phosphooxybutanoate + NADH + H(+)</text>
        <dbReference type="Rhea" id="RHEA:18829"/>
        <dbReference type="ChEBI" id="CHEBI:15378"/>
        <dbReference type="ChEBI" id="CHEBI:57540"/>
        <dbReference type="ChEBI" id="CHEBI:57945"/>
        <dbReference type="ChEBI" id="CHEBI:58538"/>
        <dbReference type="ChEBI" id="CHEBI:58766"/>
        <dbReference type="EC" id="1.1.1.290"/>
    </reaction>
</comment>
<gene>
    <name evidence="5" type="primary">pdxB</name>
    <name evidence="8" type="ORF">C2869_17325</name>
</gene>
<dbReference type="Pfam" id="PF02826">
    <property type="entry name" value="2-Hacid_dh_C"/>
    <property type="match status" value="1"/>
</dbReference>
<dbReference type="InterPro" id="IPR006140">
    <property type="entry name" value="D-isomer_DH_NAD-bd"/>
</dbReference>
<feature type="binding site" evidence="5">
    <location>
        <position position="236"/>
    </location>
    <ligand>
        <name>NAD(+)</name>
        <dbReference type="ChEBI" id="CHEBI:57540"/>
    </ligand>
</feature>
<evidence type="ECO:0000256" key="5">
    <source>
        <dbReference type="HAMAP-Rule" id="MF_01825"/>
    </source>
</evidence>
<keyword evidence="2 5" id="KW-0560">Oxidoreductase</keyword>
<dbReference type="OrthoDB" id="9770208at2"/>
<evidence type="ECO:0000313" key="9">
    <source>
        <dbReference type="Proteomes" id="UP000244441"/>
    </source>
</evidence>
<feature type="binding site" evidence="5">
    <location>
        <position position="151"/>
    </location>
    <ligand>
        <name>NAD(+)</name>
        <dbReference type="ChEBI" id="CHEBI:57540"/>
    </ligand>
</feature>
<dbReference type="GO" id="GO:0005829">
    <property type="term" value="C:cytosol"/>
    <property type="evidence" value="ECO:0007669"/>
    <property type="project" value="TreeGrafter"/>
</dbReference>
<sequence length="381" mass="42557">MATELQIYIEDSLLYAEEFFKDVGNITRFSGYKVQPQDISDADVLLTRSTTKVSRELVSQAKNLKFVGTATAGYDHIDGKALEDKGIHWTAAGGCNADAVADYVLSALFIIAQESMFELADKSVAVVGVGEVGSRIVERVNALGCQVIAYDPVRAQNDASFTSASLDEVLAADIISCHVPLTHDNEFATDKMFGAAQFAKMREDVIFINACRGEIVDEAALKTHMQAKPKTKLVLDVFDNEPNIDLEIMELAMFASPHIAGHSLEGKARGTEMLYFKLCDFFGLNKQHQLHDFLPPMRVDNIDLAASCQFEQSILRKITHLVYDIRDDNVWFKNAMRQDASQFKSLRRSYPIRREMTSLVVRHPAHDIQDKLTQLSLRATK</sequence>
<evidence type="ECO:0000256" key="3">
    <source>
        <dbReference type="ARBA" id="ARBA00023027"/>
    </source>
</evidence>
<dbReference type="KEGG" id="cate:C2869_17325"/>
<feature type="domain" description="Erythronate-4-phosphate dehydrogenase dimerisation" evidence="7">
    <location>
        <begin position="293"/>
        <end position="375"/>
    </location>
</feature>
<dbReference type="GO" id="GO:0033711">
    <property type="term" value="F:4-phosphoerythronate dehydrogenase activity"/>
    <property type="evidence" value="ECO:0007669"/>
    <property type="project" value="UniProtKB-EC"/>
</dbReference>
<evidence type="ECO:0000259" key="6">
    <source>
        <dbReference type="Pfam" id="PF02826"/>
    </source>
</evidence>
<dbReference type="InterPro" id="IPR020921">
    <property type="entry name" value="Erythronate-4-P_DHase"/>
</dbReference>
<dbReference type="UniPathway" id="UPA00244">
    <property type="reaction ID" value="UER00310"/>
</dbReference>
<dbReference type="PANTHER" id="PTHR42938">
    <property type="entry name" value="FORMATE DEHYDROGENASE 1"/>
    <property type="match status" value="1"/>
</dbReference>
<dbReference type="SUPFAM" id="SSF52283">
    <property type="entry name" value="Formate/glycerate dehydrogenase catalytic domain-like"/>
    <property type="match status" value="1"/>
</dbReference>
<dbReference type="InterPro" id="IPR024531">
    <property type="entry name" value="Erythronate-4-P_DHase_dimer"/>
</dbReference>
<feature type="active site" evidence="5">
    <location>
        <position position="241"/>
    </location>
</feature>
<name>A0A2S0VV22_9ALTE</name>
<evidence type="ECO:0000313" key="8">
    <source>
        <dbReference type="EMBL" id="AWB68074.1"/>
    </source>
</evidence>
<evidence type="ECO:0000256" key="4">
    <source>
        <dbReference type="ARBA" id="ARBA00023096"/>
    </source>
</evidence>
<evidence type="ECO:0000256" key="1">
    <source>
        <dbReference type="ARBA" id="ARBA00022490"/>
    </source>
</evidence>
<dbReference type="Proteomes" id="UP000244441">
    <property type="component" value="Chromosome"/>
</dbReference>
<dbReference type="EMBL" id="CP026604">
    <property type="protein sequence ID" value="AWB68074.1"/>
    <property type="molecule type" value="Genomic_DNA"/>
</dbReference>
<comment type="caution">
    <text evidence="5">Lacks conserved residue(s) required for the propagation of feature annotation.</text>
</comment>
<feature type="binding site" evidence="5">
    <location>
        <position position="49"/>
    </location>
    <ligand>
        <name>substrate</name>
    </ligand>
</feature>
<dbReference type="GO" id="GO:0051287">
    <property type="term" value="F:NAD binding"/>
    <property type="evidence" value="ECO:0007669"/>
    <property type="project" value="InterPro"/>
</dbReference>
<feature type="binding site" evidence="5">
    <location>
        <position position="71"/>
    </location>
    <ligand>
        <name>substrate</name>
    </ligand>
</feature>
<dbReference type="Gene3D" id="3.40.50.720">
    <property type="entry name" value="NAD(P)-binding Rossmann-like Domain"/>
    <property type="match status" value="2"/>
</dbReference>
<keyword evidence="1 5" id="KW-0963">Cytoplasm</keyword>
<accession>A0A2S0VV22</accession>
<dbReference type="AlphaFoldDB" id="A0A2S0VV22"/>
<dbReference type="InterPro" id="IPR029753">
    <property type="entry name" value="D-isomer_DH_CS"/>
</dbReference>
<dbReference type="InterPro" id="IPR036291">
    <property type="entry name" value="NAD(P)-bd_dom_sf"/>
</dbReference>
<comment type="function">
    <text evidence="5">Catalyzes the oxidation of erythronate-4-phosphate to 3-hydroxy-2-oxo-4-phosphonooxybutanoate.</text>
</comment>
<dbReference type="HAMAP" id="MF_01825">
    <property type="entry name" value="PdxB"/>
    <property type="match status" value="1"/>
</dbReference>
<dbReference type="CDD" id="cd12158">
    <property type="entry name" value="ErythrP_dh"/>
    <property type="match status" value="1"/>
</dbReference>
<feature type="domain" description="D-isomer specific 2-hydroxyacid dehydrogenase NAD-binding" evidence="6">
    <location>
        <begin position="115"/>
        <end position="260"/>
    </location>
</feature>
<evidence type="ECO:0000256" key="2">
    <source>
        <dbReference type="ARBA" id="ARBA00023002"/>
    </source>
</evidence>